<comment type="caution">
    <text evidence="2">The sequence shown here is derived from an EMBL/GenBank/DDBJ whole genome shotgun (WGS) entry which is preliminary data.</text>
</comment>
<accession>A0ABY0CYP5</accession>
<evidence type="ECO:0000313" key="3">
    <source>
        <dbReference type="Proteomes" id="UP000282926"/>
    </source>
</evidence>
<keyword evidence="3" id="KW-1185">Reference proteome</keyword>
<protein>
    <submittedName>
        <fullName evidence="2">Uncharacterized protein</fullName>
    </submittedName>
</protein>
<evidence type="ECO:0000256" key="1">
    <source>
        <dbReference type="SAM" id="MobiDB-lite"/>
    </source>
</evidence>
<sequence length="440" mass="46637">MGESISATWTEVFQSRGMTLHPAPAPPGSKPGTPWHQGLTAFEKHSFIRLLIREEASEATVFVELAAGPPEGQETSLANAACQWLNRATPASWELVSAAMPANLSATLPNAEALYASLDALLAFMARASEVDTAEGWLTFFGSSGDGPTTSATPTPASGARANSPFETIGQRDSPHQDTDASATHAPRLEVVDGGAGPLMLNVHLSNVLGGSESQRLAHALSHYLHARYDVQAHHAADRSSPHTLSLTVEPERYLGSRQELASDLERFCKRLGDYIDAGGDLQDYLGTNDVVLPSPRQDSPSPAPSRSASLPDAAPSYSHYGASEGSGSGVVFDLSSASASTARELVQGDFSDSRLKRDDAQTALVDLVLRHPGYSDRRINQVLTILLSIDYAAAERLAESAPCVIAWGLSRERALSFKDVLHSAGGKALLVEPGTFGES</sequence>
<feature type="region of interest" description="Disordered" evidence="1">
    <location>
        <begin position="142"/>
        <end position="182"/>
    </location>
</feature>
<gene>
    <name evidence="2" type="ORF">EA187_05240</name>
</gene>
<reference evidence="2 3" key="1">
    <citation type="submission" date="2019-01" db="EMBL/GenBank/DDBJ databases">
        <title>Lujinxingia litoralis gen. nov., sp. nov. and Lujinxingia sediminis gen. nov., sp. nov., new members in the order Bradymonadales, isolated from coastal sediment.</title>
        <authorList>
            <person name="Li C.-M."/>
        </authorList>
    </citation>
    <scope>NUCLEOTIDE SEQUENCE [LARGE SCALE GENOMIC DNA]</scope>
    <source>
        <strain evidence="2 3">SEH01</strain>
    </source>
</reference>
<feature type="compositionally biased region" description="Low complexity" evidence="1">
    <location>
        <begin position="142"/>
        <end position="162"/>
    </location>
</feature>
<feature type="region of interest" description="Disordered" evidence="1">
    <location>
        <begin position="287"/>
        <end position="321"/>
    </location>
</feature>
<proteinExistence type="predicted"/>
<feature type="compositionally biased region" description="Low complexity" evidence="1">
    <location>
        <begin position="294"/>
        <end position="317"/>
    </location>
</feature>
<organism evidence="2 3">
    <name type="scientific">Lujinxingia sediminis</name>
    <dbReference type="NCBI Taxonomy" id="2480984"/>
    <lineage>
        <taxon>Bacteria</taxon>
        <taxon>Deltaproteobacteria</taxon>
        <taxon>Bradymonadales</taxon>
        <taxon>Lujinxingiaceae</taxon>
        <taxon>Lujinxingia</taxon>
    </lineage>
</organism>
<name>A0ABY0CYP5_9DELT</name>
<dbReference type="Proteomes" id="UP000282926">
    <property type="component" value="Unassembled WGS sequence"/>
</dbReference>
<evidence type="ECO:0000313" key="2">
    <source>
        <dbReference type="EMBL" id="RVU48834.1"/>
    </source>
</evidence>
<dbReference type="RefSeq" id="WP_127779395.1">
    <property type="nucleotide sequence ID" value="NZ_SADD01000001.1"/>
</dbReference>
<dbReference type="EMBL" id="SADD01000001">
    <property type="protein sequence ID" value="RVU48834.1"/>
    <property type="molecule type" value="Genomic_DNA"/>
</dbReference>